<dbReference type="AlphaFoldDB" id="A0A8J6HKC3"/>
<protein>
    <recommendedName>
        <fullName evidence="3">Reverse transcriptase</fullName>
    </recommendedName>
</protein>
<sequence>MMDKVQRRMALSICGAYKTTATETASVLSSLIPLDLLAEERGRMKKKPTEKERALERETTINKWQTRWEQQTTSLWTHLIMPDIRPWVTRKYGSVSFRTTQMLSGHGCFVAYLHRIGRSETAGCLFCGGERDDAEHTLLVCERWKSERAKYRKNTENWTTSNLISIMLRSQEDWDAVQNMMEEIMKQKEEEERRRG</sequence>
<keyword evidence="2" id="KW-1185">Reference proteome</keyword>
<organism evidence="1 2">
    <name type="scientific">Tenebrio molitor</name>
    <name type="common">Yellow mealworm beetle</name>
    <dbReference type="NCBI Taxonomy" id="7067"/>
    <lineage>
        <taxon>Eukaryota</taxon>
        <taxon>Metazoa</taxon>
        <taxon>Ecdysozoa</taxon>
        <taxon>Arthropoda</taxon>
        <taxon>Hexapoda</taxon>
        <taxon>Insecta</taxon>
        <taxon>Pterygota</taxon>
        <taxon>Neoptera</taxon>
        <taxon>Endopterygota</taxon>
        <taxon>Coleoptera</taxon>
        <taxon>Polyphaga</taxon>
        <taxon>Cucujiformia</taxon>
        <taxon>Tenebrionidae</taxon>
        <taxon>Tenebrio</taxon>
    </lineage>
</organism>
<accession>A0A8J6HKC3</accession>
<reference evidence="1" key="1">
    <citation type="journal article" date="2020" name="J Insects Food Feed">
        <title>The yellow mealworm (Tenebrio molitor) genome: a resource for the emerging insects as food and feed industry.</title>
        <authorList>
            <person name="Eriksson T."/>
            <person name="Andere A."/>
            <person name="Kelstrup H."/>
            <person name="Emery V."/>
            <person name="Picard C."/>
        </authorList>
    </citation>
    <scope>NUCLEOTIDE SEQUENCE</scope>
    <source>
        <strain evidence="1">Stoneville</strain>
        <tissue evidence="1">Whole head</tissue>
    </source>
</reference>
<gene>
    <name evidence="1" type="ORF">GEV33_006175</name>
</gene>
<reference evidence="1" key="2">
    <citation type="submission" date="2021-08" db="EMBL/GenBank/DDBJ databases">
        <authorList>
            <person name="Eriksson T."/>
        </authorList>
    </citation>
    <scope>NUCLEOTIDE SEQUENCE</scope>
    <source>
        <strain evidence="1">Stoneville</strain>
        <tissue evidence="1">Whole head</tissue>
    </source>
</reference>
<dbReference type="Proteomes" id="UP000719412">
    <property type="component" value="Unassembled WGS sequence"/>
</dbReference>
<comment type="caution">
    <text evidence="1">The sequence shown here is derived from an EMBL/GenBank/DDBJ whole genome shotgun (WGS) entry which is preliminary data.</text>
</comment>
<name>A0A8J6HKC3_TENMO</name>
<evidence type="ECO:0008006" key="3">
    <source>
        <dbReference type="Google" id="ProtNLM"/>
    </source>
</evidence>
<dbReference type="EMBL" id="JABDTM020021229">
    <property type="protein sequence ID" value="KAH0816616.1"/>
    <property type="molecule type" value="Genomic_DNA"/>
</dbReference>
<evidence type="ECO:0000313" key="1">
    <source>
        <dbReference type="EMBL" id="KAH0816616.1"/>
    </source>
</evidence>
<proteinExistence type="predicted"/>
<evidence type="ECO:0000313" key="2">
    <source>
        <dbReference type="Proteomes" id="UP000719412"/>
    </source>
</evidence>